<gene>
    <name evidence="7" type="ORF">LTR05_008368</name>
</gene>
<organism evidence="7 8">
    <name type="scientific">Lithohypha guttulata</name>
    <dbReference type="NCBI Taxonomy" id="1690604"/>
    <lineage>
        <taxon>Eukaryota</taxon>
        <taxon>Fungi</taxon>
        <taxon>Dikarya</taxon>
        <taxon>Ascomycota</taxon>
        <taxon>Pezizomycotina</taxon>
        <taxon>Eurotiomycetes</taxon>
        <taxon>Chaetothyriomycetidae</taxon>
        <taxon>Chaetothyriales</taxon>
        <taxon>Trichomeriaceae</taxon>
        <taxon>Lithohypha</taxon>
    </lineage>
</organism>
<feature type="transmembrane region" description="Helical" evidence="5">
    <location>
        <begin position="25"/>
        <end position="46"/>
    </location>
</feature>
<evidence type="ECO:0000256" key="4">
    <source>
        <dbReference type="ARBA" id="ARBA00023136"/>
    </source>
</evidence>
<proteinExistence type="predicted"/>
<feature type="domain" description="Major facilitator superfamily (MFS) profile" evidence="6">
    <location>
        <begin position="29"/>
        <end position="514"/>
    </location>
</feature>
<evidence type="ECO:0000256" key="3">
    <source>
        <dbReference type="ARBA" id="ARBA00022989"/>
    </source>
</evidence>
<dbReference type="InterPro" id="IPR011701">
    <property type="entry name" value="MFS"/>
</dbReference>
<dbReference type="FunFam" id="1.20.1250.20:FF:000196">
    <property type="entry name" value="MFS toxin efflux pump (AflT)"/>
    <property type="match status" value="1"/>
</dbReference>
<feature type="transmembrane region" description="Helical" evidence="5">
    <location>
        <begin position="152"/>
        <end position="175"/>
    </location>
</feature>
<evidence type="ECO:0000313" key="8">
    <source>
        <dbReference type="Proteomes" id="UP001309876"/>
    </source>
</evidence>
<evidence type="ECO:0000256" key="2">
    <source>
        <dbReference type="ARBA" id="ARBA00022692"/>
    </source>
</evidence>
<comment type="caution">
    <text evidence="7">The sequence shown here is derived from an EMBL/GenBank/DDBJ whole genome shotgun (WGS) entry which is preliminary data.</text>
</comment>
<protein>
    <recommendedName>
        <fullName evidence="6">Major facilitator superfamily (MFS) profile domain-containing protein</fullName>
    </recommendedName>
</protein>
<dbReference type="Proteomes" id="UP001309876">
    <property type="component" value="Unassembled WGS sequence"/>
</dbReference>
<dbReference type="PANTHER" id="PTHR23501:SF153">
    <property type="entry name" value="AFLATOXIN EFFLUX PUMP, PUTATIVE-RELATED"/>
    <property type="match status" value="1"/>
</dbReference>
<dbReference type="InterPro" id="IPR036259">
    <property type="entry name" value="MFS_trans_sf"/>
</dbReference>
<comment type="subcellular location">
    <subcellularLocation>
        <location evidence="1">Membrane</location>
        <topology evidence="1">Multi-pass membrane protein</topology>
    </subcellularLocation>
</comment>
<reference evidence="7 8" key="1">
    <citation type="submission" date="2023-08" db="EMBL/GenBank/DDBJ databases">
        <title>Black Yeasts Isolated from many extreme environments.</title>
        <authorList>
            <person name="Coleine C."/>
            <person name="Stajich J.E."/>
            <person name="Selbmann L."/>
        </authorList>
    </citation>
    <scope>NUCLEOTIDE SEQUENCE [LARGE SCALE GENOMIC DNA]</scope>
    <source>
        <strain evidence="7 8">CCFEE 5910</strain>
    </source>
</reference>
<keyword evidence="8" id="KW-1185">Reference proteome</keyword>
<feature type="transmembrane region" description="Helical" evidence="5">
    <location>
        <begin position="181"/>
        <end position="200"/>
    </location>
</feature>
<feature type="transmembrane region" description="Helical" evidence="5">
    <location>
        <begin position="221"/>
        <end position="240"/>
    </location>
</feature>
<keyword evidence="4 5" id="KW-0472">Membrane</keyword>
<feature type="transmembrane region" description="Helical" evidence="5">
    <location>
        <begin position="331"/>
        <end position="351"/>
    </location>
</feature>
<feature type="transmembrane region" description="Helical" evidence="5">
    <location>
        <begin position="66"/>
        <end position="86"/>
    </location>
</feature>
<evidence type="ECO:0000313" key="7">
    <source>
        <dbReference type="EMBL" id="KAK5080664.1"/>
    </source>
</evidence>
<evidence type="ECO:0000256" key="1">
    <source>
        <dbReference type="ARBA" id="ARBA00004141"/>
    </source>
</evidence>
<feature type="transmembrane region" description="Helical" evidence="5">
    <location>
        <begin position="252"/>
        <end position="271"/>
    </location>
</feature>
<feature type="transmembrane region" description="Helical" evidence="5">
    <location>
        <begin position="492"/>
        <end position="511"/>
    </location>
</feature>
<evidence type="ECO:0000256" key="5">
    <source>
        <dbReference type="SAM" id="Phobius"/>
    </source>
</evidence>
<evidence type="ECO:0000259" key="6">
    <source>
        <dbReference type="PROSITE" id="PS50850"/>
    </source>
</evidence>
<dbReference type="InterPro" id="IPR001958">
    <property type="entry name" value="Tet-R_TetA/multi-R_MdtG-like"/>
</dbReference>
<feature type="transmembrane region" description="Helical" evidence="5">
    <location>
        <begin position="291"/>
        <end position="311"/>
    </location>
</feature>
<keyword evidence="3 5" id="KW-1133">Transmembrane helix</keyword>
<dbReference type="Gene3D" id="1.20.1720.10">
    <property type="entry name" value="Multidrug resistance protein D"/>
    <property type="match status" value="1"/>
</dbReference>
<feature type="transmembrane region" description="Helical" evidence="5">
    <location>
        <begin position="119"/>
        <end position="140"/>
    </location>
</feature>
<sequence length="528" mass="56328">MSNKEAGGGQEQQDEDTKVYPSRKVVLPAMAAVYMAVFLVALDRTIIGTAIPTITNDFKSFGDVAWYESGFLLPLSIFQLSFGLVYKYYSTKWVLLSLVAIFEIGSIICAAAPNSSALIVGRVVQGIGGAGISAGAFLLVSLLVPLQARPKYLGGLGAVFGVASIIGPVLGGYLTAVSWRWTFWINVPVGALSLALLFFLTTSRPPPTKPADTALGKLKQLDPLGFALIAPAITCLLFAIRWGGSEYSWSNYRVIVLFVVFGVCGVAFVAWQVRQKDKATVPPSIILQRSVLVGCIASIGIGSVLVIYAFYLPIWFQIIQGKSPESSGLSLIPLLLSNVLAVIGGGIATSALGYYTPFLIGGSALLVVGAGLITTWEANVGAGMWIGYQIVAGLGLGLILQQPTVAAQAVLPESDLSRGLSLLQFVNILGGTIFVTVSQTLLDTRLSQGLNNILPNFDPRTISNGDAASLRNLARENDTSKVLKVYNDSTRLIWYLALALSCWISVSSFGMEWKSVKKQDMESEKAVP</sequence>
<dbReference type="GO" id="GO:0022857">
    <property type="term" value="F:transmembrane transporter activity"/>
    <property type="evidence" value="ECO:0007669"/>
    <property type="project" value="InterPro"/>
</dbReference>
<keyword evidence="2 5" id="KW-0812">Transmembrane</keyword>
<dbReference type="Gene3D" id="1.20.1250.20">
    <property type="entry name" value="MFS general substrate transporter like domains"/>
    <property type="match status" value="1"/>
</dbReference>
<dbReference type="EMBL" id="JAVRRJ010000012">
    <property type="protein sequence ID" value="KAK5080664.1"/>
    <property type="molecule type" value="Genomic_DNA"/>
</dbReference>
<dbReference type="Pfam" id="PF07690">
    <property type="entry name" value="MFS_1"/>
    <property type="match status" value="1"/>
</dbReference>
<accession>A0AAN7PHP6</accession>
<dbReference type="GO" id="GO:0005886">
    <property type="term" value="C:plasma membrane"/>
    <property type="evidence" value="ECO:0007669"/>
    <property type="project" value="TreeGrafter"/>
</dbReference>
<feature type="transmembrane region" description="Helical" evidence="5">
    <location>
        <begin position="420"/>
        <end position="442"/>
    </location>
</feature>
<dbReference type="PRINTS" id="PR01035">
    <property type="entry name" value="TCRTETA"/>
</dbReference>
<feature type="transmembrane region" description="Helical" evidence="5">
    <location>
        <begin position="382"/>
        <end position="400"/>
    </location>
</feature>
<feature type="transmembrane region" description="Helical" evidence="5">
    <location>
        <begin position="358"/>
        <end position="376"/>
    </location>
</feature>
<dbReference type="CDD" id="cd17502">
    <property type="entry name" value="MFS_Azr1_MDR_like"/>
    <property type="match status" value="1"/>
</dbReference>
<dbReference type="SUPFAM" id="SSF103473">
    <property type="entry name" value="MFS general substrate transporter"/>
    <property type="match status" value="1"/>
</dbReference>
<dbReference type="PANTHER" id="PTHR23501">
    <property type="entry name" value="MAJOR FACILITATOR SUPERFAMILY"/>
    <property type="match status" value="1"/>
</dbReference>
<feature type="transmembrane region" description="Helical" evidence="5">
    <location>
        <begin position="93"/>
        <end position="113"/>
    </location>
</feature>
<dbReference type="InterPro" id="IPR020846">
    <property type="entry name" value="MFS_dom"/>
</dbReference>
<name>A0AAN7PHP6_9EURO</name>
<dbReference type="AlphaFoldDB" id="A0AAN7PHP6"/>
<dbReference type="PROSITE" id="PS50850">
    <property type="entry name" value="MFS"/>
    <property type="match status" value="1"/>
</dbReference>